<evidence type="ECO:0000313" key="2">
    <source>
        <dbReference type="EMBL" id="MBW4332231.1"/>
    </source>
</evidence>
<evidence type="ECO:0000259" key="1">
    <source>
        <dbReference type="Pfam" id="PF13471"/>
    </source>
</evidence>
<name>A0ABS6XPX5_9SPHN</name>
<dbReference type="Proteomes" id="UP001197214">
    <property type="component" value="Unassembled WGS sequence"/>
</dbReference>
<gene>
    <name evidence="2" type="ORF">KY084_15325</name>
</gene>
<organism evidence="2 3">
    <name type="scientific">Stakelama flava</name>
    <dbReference type="NCBI Taxonomy" id="2860338"/>
    <lineage>
        <taxon>Bacteria</taxon>
        <taxon>Pseudomonadati</taxon>
        <taxon>Pseudomonadota</taxon>
        <taxon>Alphaproteobacteria</taxon>
        <taxon>Sphingomonadales</taxon>
        <taxon>Sphingomonadaceae</taxon>
        <taxon>Stakelama</taxon>
    </lineage>
</organism>
<dbReference type="InterPro" id="IPR053521">
    <property type="entry name" value="McjB-like"/>
</dbReference>
<dbReference type="NCBIfam" id="NF033537">
    <property type="entry name" value="lasso_biosyn_B2"/>
    <property type="match status" value="1"/>
</dbReference>
<dbReference type="Pfam" id="PF13471">
    <property type="entry name" value="Transglut_core3"/>
    <property type="match status" value="1"/>
</dbReference>
<dbReference type="InterPro" id="IPR032708">
    <property type="entry name" value="McjB_C"/>
</dbReference>
<dbReference type="RefSeq" id="WP_219239353.1">
    <property type="nucleotide sequence ID" value="NZ_JAHWZX010000021.1"/>
</dbReference>
<feature type="domain" description="Microcin J25-processing protein McjB C-terminal" evidence="1">
    <location>
        <begin position="113"/>
        <end position="217"/>
    </location>
</feature>
<reference evidence="2 3" key="1">
    <citation type="submission" date="2021-07" db="EMBL/GenBank/DDBJ databases">
        <title>Stakelama flava sp. nov., a novel endophytic bacterium isolated from branch of Kandelia candel.</title>
        <authorList>
            <person name="Tuo L."/>
        </authorList>
    </citation>
    <scope>NUCLEOTIDE SEQUENCE [LARGE SCALE GENOMIC DNA]</scope>
    <source>
        <strain evidence="2 3">CBK3Z-3</strain>
    </source>
</reference>
<evidence type="ECO:0000313" key="3">
    <source>
        <dbReference type="Proteomes" id="UP001197214"/>
    </source>
</evidence>
<keyword evidence="3" id="KW-1185">Reference proteome</keyword>
<sequence>MAWQLAPNVTFCIASGTVLFLDVGRDRYFALPDTLSPAFLTWLETAEVSDDSKGAIALLRAASIVRRVAQATSLEPVRISVPGRTLDEAARSSIGARSLAIWSRTRASYRRTRRHLRQGGLIGLIEAARTSRPASDDVRDPAAAAREFQRARGPRALEGDCLVSSFAMLDFLHRQGSDARAVFGVMVKPFHAHCWVQSETEILNDEVDHVRIFTPILVI</sequence>
<protein>
    <submittedName>
        <fullName evidence="2">Lasso peptide biosynthesis B2 protein</fullName>
    </submittedName>
</protein>
<proteinExistence type="predicted"/>
<dbReference type="EMBL" id="JAHWZX010000021">
    <property type="protein sequence ID" value="MBW4332231.1"/>
    <property type="molecule type" value="Genomic_DNA"/>
</dbReference>
<comment type="caution">
    <text evidence="2">The sequence shown here is derived from an EMBL/GenBank/DDBJ whole genome shotgun (WGS) entry which is preliminary data.</text>
</comment>
<accession>A0ABS6XPX5</accession>